<accession>A0ACB5PUX1</accession>
<reference evidence="1 2" key="1">
    <citation type="journal article" date="2019" name="Int. J. Syst. Evol. Microbiol.">
        <title>The Global Catalogue of Microorganisms (GCM) 10K type strain sequencing project: providing services to taxonomists for standard genome sequencing and annotation.</title>
        <authorList>
            <consortium name="The Broad Institute Genomics Platform"/>
            <consortium name="The Broad Institute Genome Sequencing Center for Infectious Disease"/>
            <person name="Wu L."/>
            <person name="Ma J."/>
        </authorList>
    </citation>
    <scope>NUCLEOTIDE SEQUENCE [LARGE SCALE GENOMIC DNA]</scope>
    <source>
        <strain evidence="1 2">CGMCC 1.12720</strain>
    </source>
</reference>
<organism evidence="1 2">
    <name type="scientific">Hymenobacter qilianensis</name>
    <dbReference type="NCBI Taxonomy" id="1385715"/>
    <lineage>
        <taxon>Bacteria</taxon>
        <taxon>Pseudomonadati</taxon>
        <taxon>Bacteroidota</taxon>
        <taxon>Cytophagia</taxon>
        <taxon>Cytophagales</taxon>
        <taxon>Hymenobacteraceae</taxon>
        <taxon>Hymenobacter</taxon>
    </lineage>
</organism>
<keyword evidence="2" id="KW-1185">Reference proteome</keyword>
<comment type="caution">
    <text evidence="1">The sequence shown here is derived from an EMBL/GenBank/DDBJ whole genome shotgun (WGS) entry which is preliminary data.</text>
</comment>
<evidence type="ECO:0000313" key="1">
    <source>
        <dbReference type="EMBL" id="GGF74397.1"/>
    </source>
</evidence>
<sequence length="312" mass="35655">MKNFTIFFLLFMGGLFSLDRGGAWLLDNLYERVRNGQRGGLVNTYLDLLPPPIVLMGDSRLVSNICPDSLGPGTFSLGHHGTTQIFHTALLSVLRQKQKLPRTILLHVDLDEYLRPSYPEDIQYLKYYYGQNPLVTAYTNEWTWLAPLKFSFALYRHNSNVASLAKNYVSSKPDAPLNQGYEPETPSPQDSARTLYALEKLNAEPPYLNRAHLRYLSEFIAICKQEQIELICFTATYYQRPRHLAATSALVDSVLRAESILYINYAQQPIAELSNNLRYWHDATHLNARGIPLHSQDLARRVAEVRARKPLL</sequence>
<proteinExistence type="predicted"/>
<protein>
    <submittedName>
        <fullName evidence="1">Uncharacterized protein</fullName>
    </submittedName>
</protein>
<dbReference type="Proteomes" id="UP000605392">
    <property type="component" value="Unassembled WGS sequence"/>
</dbReference>
<evidence type="ECO:0000313" key="2">
    <source>
        <dbReference type="Proteomes" id="UP000605392"/>
    </source>
</evidence>
<dbReference type="EMBL" id="BMFN01000003">
    <property type="protein sequence ID" value="GGF74397.1"/>
    <property type="molecule type" value="Genomic_DNA"/>
</dbReference>
<gene>
    <name evidence="1" type="ORF">GCM10011375_31810</name>
</gene>
<name>A0ACB5PUX1_9BACT</name>